<evidence type="ECO:0000256" key="5">
    <source>
        <dbReference type="ARBA" id="ARBA00022801"/>
    </source>
</evidence>
<accession>E9HQY6</accession>
<feature type="chain" id="PRO_5003242071" description="cellulose 1,4-beta-cellobiosidase (non-reducing end)" evidence="10">
    <location>
        <begin position="17"/>
        <end position="353"/>
    </location>
</feature>
<dbReference type="EMBL" id="GL732728">
    <property type="protein sequence ID" value="EFX65833.1"/>
    <property type="molecule type" value="Genomic_DNA"/>
</dbReference>
<dbReference type="Proteomes" id="UP000000305">
    <property type="component" value="Unassembled WGS sequence"/>
</dbReference>
<dbReference type="HOGENOM" id="CLU_020817_0_1_1"/>
<dbReference type="PhylomeDB" id="E9HQY6"/>
<dbReference type="GO" id="GO:0016162">
    <property type="term" value="F:cellulose 1,4-beta-cellobiosidase activity"/>
    <property type="evidence" value="ECO:0000318"/>
    <property type="project" value="GO_Central"/>
</dbReference>
<sequence length="353" mass="38815">MLHIISLIICLMVAIAVPVTPQGLDFTLYMCTSPGNCQPEQTRLIADWYYVCEDQVTCNETVPLEMYEKQLHVTITNGDEMTFAHYQRGGSRLFMGSGDQYKMFYPLNREITFDVDMSTVGCGRNAAAGFNAMPADGGHAEFGYAGALYGTGFCDGQDDPPNCLEMDIIEANSLATMFTAHPCNSTAGKCSAYGCGLNSYPLGHKDFYGRGQNYAVDTNKPFTIITRFITTDGMDTGDLKEVQQLYVQNGQMIFTPEVEGGFSSLSDEFCDYHYIPTFPPGYEDYFHGITDGVTPGMKKGVVLIFGLWGDADDTYMGWLDQEPYGPCPVEPNNPNSTVTFSNVRFGPIGSTAE</sequence>
<dbReference type="OMA" id="FSIWNDN"/>
<dbReference type="Pfam" id="PF00840">
    <property type="entry name" value="Glyco_hydro_7"/>
    <property type="match status" value="2"/>
</dbReference>
<dbReference type="STRING" id="6669.E9HQY6"/>
<proteinExistence type="inferred from homology"/>
<dbReference type="GO" id="GO:0009251">
    <property type="term" value="P:glucan catabolic process"/>
    <property type="evidence" value="ECO:0000318"/>
    <property type="project" value="GO_Central"/>
</dbReference>
<evidence type="ECO:0000256" key="1">
    <source>
        <dbReference type="ARBA" id="ARBA00001641"/>
    </source>
</evidence>
<evidence type="ECO:0000256" key="2">
    <source>
        <dbReference type="ARBA" id="ARBA00006044"/>
    </source>
</evidence>
<dbReference type="PANTHER" id="PTHR33753">
    <property type="entry name" value="1,4-BETA-D-GLUCAN CELLOBIOHYDROLASE B"/>
    <property type="match status" value="1"/>
</dbReference>
<dbReference type="InParanoid" id="E9HQY6"/>
<organism evidence="11 12">
    <name type="scientific">Daphnia pulex</name>
    <name type="common">Water flea</name>
    <dbReference type="NCBI Taxonomy" id="6669"/>
    <lineage>
        <taxon>Eukaryota</taxon>
        <taxon>Metazoa</taxon>
        <taxon>Ecdysozoa</taxon>
        <taxon>Arthropoda</taxon>
        <taxon>Crustacea</taxon>
        <taxon>Branchiopoda</taxon>
        <taxon>Diplostraca</taxon>
        <taxon>Cladocera</taxon>
        <taxon>Anomopoda</taxon>
        <taxon>Daphniidae</taxon>
        <taxon>Daphnia</taxon>
    </lineage>
</organism>
<dbReference type="Gene3D" id="2.70.100.10">
    <property type="entry name" value="Glycoside hydrolase, family 7, domain"/>
    <property type="match status" value="1"/>
</dbReference>
<evidence type="ECO:0000256" key="8">
    <source>
        <dbReference type="ARBA" id="ARBA00023295"/>
    </source>
</evidence>
<evidence type="ECO:0000256" key="10">
    <source>
        <dbReference type="SAM" id="SignalP"/>
    </source>
</evidence>
<dbReference type="PRINTS" id="PR00734">
    <property type="entry name" value="GLHYDRLASE7"/>
</dbReference>
<evidence type="ECO:0000256" key="9">
    <source>
        <dbReference type="ARBA" id="ARBA00023326"/>
    </source>
</evidence>
<comment type="similarity">
    <text evidence="2">Belongs to the glycosyl hydrolase 7 (cellulase C) family.</text>
</comment>
<protein>
    <recommendedName>
        <fullName evidence="3">cellulose 1,4-beta-cellobiosidase (non-reducing end)</fullName>
        <ecNumber evidence="3">3.2.1.91</ecNumber>
    </recommendedName>
</protein>
<evidence type="ECO:0000256" key="7">
    <source>
        <dbReference type="ARBA" id="ARBA00023277"/>
    </source>
</evidence>
<feature type="signal peptide" evidence="10">
    <location>
        <begin position="1"/>
        <end position="16"/>
    </location>
</feature>
<dbReference type="OrthoDB" id="6330335at2759"/>
<evidence type="ECO:0000256" key="4">
    <source>
        <dbReference type="ARBA" id="ARBA00022729"/>
    </source>
</evidence>
<keyword evidence="4 10" id="KW-0732">Signal</keyword>
<dbReference type="InterPro" id="IPR037019">
    <property type="entry name" value="Glyco_hydro_7_sf"/>
</dbReference>
<keyword evidence="7" id="KW-0119">Carbohydrate metabolism</keyword>
<evidence type="ECO:0000256" key="6">
    <source>
        <dbReference type="ARBA" id="ARBA00023001"/>
    </source>
</evidence>
<keyword evidence="5 11" id="KW-0378">Hydrolase</keyword>
<reference evidence="11 12" key="1">
    <citation type="journal article" date="2011" name="Science">
        <title>The ecoresponsive genome of Daphnia pulex.</title>
        <authorList>
            <person name="Colbourne J.K."/>
            <person name="Pfrender M.E."/>
            <person name="Gilbert D."/>
            <person name="Thomas W.K."/>
            <person name="Tucker A."/>
            <person name="Oakley T.H."/>
            <person name="Tokishita S."/>
            <person name="Aerts A."/>
            <person name="Arnold G.J."/>
            <person name="Basu M.K."/>
            <person name="Bauer D.J."/>
            <person name="Caceres C.E."/>
            <person name="Carmel L."/>
            <person name="Casola C."/>
            <person name="Choi J.H."/>
            <person name="Detter J.C."/>
            <person name="Dong Q."/>
            <person name="Dusheyko S."/>
            <person name="Eads B.D."/>
            <person name="Frohlich T."/>
            <person name="Geiler-Samerotte K.A."/>
            <person name="Gerlach D."/>
            <person name="Hatcher P."/>
            <person name="Jogdeo S."/>
            <person name="Krijgsveld J."/>
            <person name="Kriventseva E.V."/>
            <person name="Kultz D."/>
            <person name="Laforsch C."/>
            <person name="Lindquist E."/>
            <person name="Lopez J."/>
            <person name="Manak J.R."/>
            <person name="Muller J."/>
            <person name="Pangilinan J."/>
            <person name="Patwardhan R.P."/>
            <person name="Pitluck S."/>
            <person name="Pritham E.J."/>
            <person name="Rechtsteiner A."/>
            <person name="Rho M."/>
            <person name="Rogozin I.B."/>
            <person name="Sakarya O."/>
            <person name="Salamov A."/>
            <person name="Schaack S."/>
            <person name="Shapiro H."/>
            <person name="Shiga Y."/>
            <person name="Skalitzky C."/>
            <person name="Smith Z."/>
            <person name="Souvorov A."/>
            <person name="Sung W."/>
            <person name="Tang Z."/>
            <person name="Tsuchiya D."/>
            <person name="Tu H."/>
            <person name="Vos H."/>
            <person name="Wang M."/>
            <person name="Wolf Y.I."/>
            <person name="Yamagata H."/>
            <person name="Yamada T."/>
            <person name="Ye Y."/>
            <person name="Shaw J.R."/>
            <person name="Andrews J."/>
            <person name="Crease T.J."/>
            <person name="Tang H."/>
            <person name="Lucas S.M."/>
            <person name="Robertson H.M."/>
            <person name="Bork P."/>
            <person name="Koonin E.V."/>
            <person name="Zdobnov E.M."/>
            <person name="Grigoriev I.V."/>
            <person name="Lynch M."/>
            <person name="Boore J.L."/>
        </authorList>
    </citation>
    <scope>NUCLEOTIDE SEQUENCE [LARGE SCALE GENOMIC DNA]</scope>
</reference>
<keyword evidence="9" id="KW-0624">Polysaccharide degradation</keyword>
<keyword evidence="6" id="KW-0136">Cellulose degradation</keyword>
<dbReference type="GO" id="GO:0030245">
    <property type="term" value="P:cellulose catabolic process"/>
    <property type="evidence" value="ECO:0007669"/>
    <property type="project" value="UniProtKB-KW"/>
</dbReference>
<dbReference type="EC" id="3.2.1.91" evidence="3"/>
<comment type="catalytic activity">
    <reaction evidence="1">
        <text>Hydrolysis of (1-&gt;4)-beta-D-glucosidic linkages in cellulose and cellotetraose, releasing cellobiose from the non-reducing ends of the chains.</text>
        <dbReference type="EC" id="3.2.1.91"/>
    </reaction>
</comment>
<dbReference type="InterPro" id="IPR013320">
    <property type="entry name" value="ConA-like_dom_sf"/>
</dbReference>
<dbReference type="PANTHER" id="PTHR33753:SF2">
    <property type="entry name" value="GLYCOSIDE HYDROLASE FAMILY 7 PROTEIN"/>
    <property type="match status" value="1"/>
</dbReference>
<name>E9HQY6_DAPPU</name>
<gene>
    <name evidence="11" type="primary">CEL7C</name>
    <name evidence="11" type="ORF">DAPPUDRAFT_347626</name>
</gene>
<dbReference type="KEGG" id="dpx:DAPPUDRAFT_347626"/>
<dbReference type="eggNOG" id="ENOG502RWSR">
    <property type="taxonomic scope" value="Eukaryota"/>
</dbReference>
<dbReference type="SUPFAM" id="SSF49899">
    <property type="entry name" value="Concanavalin A-like lectins/glucanases"/>
    <property type="match status" value="1"/>
</dbReference>
<keyword evidence="12" id="KW-1185">Reference proteome</keyword>
<dbReference type="InterPro" id="IPR001722">
    <property type="entry name" value="Glyco_hydro_7"/>
</dbReference>
<evidence type="ECO:0000256" key="3">
    <source>
        <dbReference type="ARBA" id="ARBA00012561"/>
    </source>
</evidence>
<evidence type="ECO:0000313" key="11">
    <source>
        <dbReference type="EMBL" id="EFX65833.1"/>
    </source>
</evidence>
<keyword evidence="8 11" id="KW-0326">Glycosidase</keyword>
<evidence type="ECO:0000313" key="12">
    <source>
        <dbReference type="Proteomes" id="UP000000305"/>
    </source>
</evidence>
<dbReference type="AlphaFoldDB" id="E9HQY6"/>